<name>A0A1C9HZG9_RHILT</name>
<organism evidence="1">
    <name type="scientific">Rhizobium leguminosarum bv. trifolii</name>
    <dbReference type="NCBI Taxonomy" id="386"/>
    <lineage>
        <taxon>Bacteria</taxon>
        <taxon>Pseudomonadati</taxon>
        <taxon>Pseudomonadota</taxon>
        <taxon>Alphaproteobacteria</taxon>
        <taxon>Hyphomicrobiales</taxon>
        <taxon>Rhizobiaceae</taxon>
        <taxon>Rhizobium/Agrobacterium group</taxon>
        <taxon>Rhizobium</taxon>
    </lineage>
</organism>
<reference evidence="1" key="1">
    <citation type="journal article" date="2015" name="BMC Genomics">
        <title>Transcriptome profiling of a Rhizobium leguminosarum bv. trifolii rosR mutant reveals the role of the transcriptional regulator RosR in motility, synthesis of cell-surface components, and other cellular processes.</title>
        <authorList>
            <person name="Rachwal K."/>
            <person name="Matczynska E."/>
            <person name="Janczarek M."/>
        </authorList>
    </citation>
    <scope>NUCLEOTIDE SEQUENCE</scope>
    <source>
        <strain evidence="1">Rt24.2</strain>
    </source>
</reference>
<evidence type="ECO:0000313" key="1">
    <source>
        <dbReference type="EMBL" id="AOO92134.1"/>
    </source>
</evidence>
<sequence length="48" mass="5730">MMMYGWSDLNVRVTELSVAGRAVDLQTEAQVFIHSFQEWIMFRTEYEL</sequence>
<reference evidence="1" key="2">
    <citation type="journal article" date="2016" name="Front. Microbiol.">
        <title>The Regulatory Protein RosR Affects Rhizobium leguminosarum bv. trifolii Protein Profiles, Cell Surface Properties, and Symbiosis with Clover.</title>
        <authorList>
            <person name="Rachwal K."/>
            <person name="Boguszewska A."/>
            <person name="Kopcinska J."/>
            <person name="Karas M."/>
            <person name="Tchorzewski M."/>
            <person name="Janczarek M."/>
        </authorList>
    </citation>
    <scope>NUCLEOTIDE SEQUENCE</scope>
    <source>
        <strain evidence="1">Rt24.2</strain>
    </source>
</reference>
<proteinExistence type="predicted"/>
<dbReference type="EMBL" id="KX489770">
    <property type="protein sequence ID" value="AOO92134.1"/>
    <property type="molecule type" value="Genomic_DNA"/>
</dbReference>
<accession>A0A1C9HZG9</accession>
<protein>
    <submittedName>
        <fullName evidence="1">Uncharacterized protein</fullName>
    </submittedName>
</protein>
<dbReference type="AlphaFoldDB" id="A0A1C9HZG9"/>